<accession>A0A081NKQ5</accession>
<organism evidence="2 3">
    <name type="scientific">Endozoicomonas numazuensis</name>
    <dbReference type="NCBI Taxonomy" id="1137799"/>
    <lineage>
        <taxon>Bacteria</taxon>
        <taxon>Pseudomonadati</taxon>
        <taxon>Pseudomonadota</taxon>
        <taxon>Gammaproteobacteria</taxon>
        <taxon>Oceanospirillales</taxon>
        <taxon>Endozoicomonadaceae</taxon>
        <taxon>Endozoicomonas</taxon>
    </lineage>
</organism>
<dbReference type="eggNOG" id="COG3385">
    <property type="taxonomic scope" value="Bacteria"/>
</dbReference>
<gene>
    <name evidence="2" type="ORF">GZ78_03075</name>
</gene>
<dbReference type="EMBL" id="JOKH01000001">
    <property type="protein sequence ID" value="KEQ19028.1"/>
    <property type="molecule type" value="Genomic_DNA"/>
</dbReference>
<comment type="caution">
    <text evidence="2">The sequence shown here is derived from an EMBL/GenBank/DDBJ whole genome shotgun (WGS) entry which is preliminary data.</text>
</comment>
<evidence type="ECO:0000259" key="1">
    <source>
        <dbReference type="Pfam" id="PF13701"/>
    </source>
</evidence>
<evidence type="ECO:0000313" key="2">
    <source>
        <dbReference type="EMBL" id="KEQ19028.1"/>
    </source>
</evidence>
<protein>
    <submittedName>
        <fullName evidence="2">Transposase</fullName>
    </submittedName>
</protein>
<proteinExistence type="predicted"/>
<keyword evidence="3" id="KW-1185">Reference proteome</keyword>
<dbReference type="STRING" id="1137799.GZ78_03075"/>
<dbReference type="Proteomes" id="UP000028073">
    <property type="component" value="Unassembled WGS sequence"/>
</dbReference>
<dbReference type="AlphaFoldDB" id="A0A081NKQ5"/>
<sequence length="445" mass="51349">MELHFEQSDTEFYTPFAGLAFIGHALNKKTSLKKSLRKIKKRHGIANIDLVRAYVGLLALGKNDFDAIDTLRHDDWFQQCMGIKQMPSASRLRQRFNEDATQLIPLIEESLAELLIELDAPLTPLPKELDRQQHIPLDMDVTPQDNSNSKKEGVSWTYKHFFGYSPIMAYLGQEGWCMGCELRPGSQHSQNDFIPFLGAVLQRVRRITQQPILLRLDSAHDAEDTRMAVAQHANVDHIIKLNPRQQYTSKAWLPKFEAAKVEWHELRAGKHYATLTINHGAHYGHQRLIIKMVRRTSDAVGQMFLTPDYELEGWWTTLNEEEYSDNDVILLYENHATSEQFHSELKTDMDLERLPSGKFDTNDLVMCLGALTYNMLRYMGQSCLLGPQSPVRHQAARRRIKTVMQELIYQAARFLEAGRRKILRFGRYSPALQVFMGLYPEKMLC</sequence>
<dbReference type="Pfam" id="PF13701">
    <property type="entry name" value="DDE_Tnp_1_4"/>
    <property type="match status" value="1"/>
</dbReference>
<dbReference type="InterPro" id="IPR047960">
    <property type="entry name" value="Transpos_IS1380"/>
</dbReference>
<dbReference type="RefSeq" id="WP_034832607.1">
    <property type="nucleotide sequence ID" value="NZ_JOKH01000001.1"/>
</dbReference>
<feature type="domain" description="Transposase DDE" evidence="1">
    <location>
        <begin position="46"/>
        <end position="436"/>
    </location>
</feature>
<dbReference type="InterPro" id="IPR025668">
    <property type="entry name" value="Tnp_DDE_dom"/>
</dbReference>
<dbReference type="NCBIfam" id="NF033539">
    <property type="entry name" value="transpos_IS1380"/>
    <property type="match status" value="1"/>
</dbReference>
<evidence type="ECO:0000313" key="3">
    <source>
        <dbReference type="Proteomes" id="UP000028073"/>
    </source>
</evidence>
<reference evidence="2 3" key="1">
    <citation type="submission" date="2014-06" db="EMBL/GenBank/DDBJ databases">
        <title>Whole Genome Sequences of Three Symbiotic Endozoicomonas Bacteria.</title>
        <authorList>
            <person name="Neave M.J."/>
            <person name="Apprill A."/>
            <person name="Voolstra C.R."/>
        </authorList>
    </citation>
    <scope>NUCLEOTIDE SEQUENCE [LARGE SCALE GENOMIC DNA]</scope>
    <source>
        <strain evidence="2 3">DSM 25634</strain>
    </source>
</reference>
<dbReference type="OrthoDB" id="9815173at2"/>
<name>A0A081NKQ5_9GAMM</name>